<dbReference type="NCBIfam" id="NF001913">
    <property type="entry name" value="PRK00696.1"/>
    <property type="match status" value="1"/>
</dbReference>
<feature type="site" description="Important for substrate specificity" evidence="13">
    <location>
        <position position="87"/>
    </location>
</feature>
<dbReference type="InterPro" id="IPR013815">
    <property type="entry name" value="ATP_grasp_subdomain_1"/>
</dbReference>
<evidence type="ECO:0000313" key="17">
    <source>
        <dbReference type="Proteomes" id="UP001208570"/>
    </source>
</evidence>
<gene>
    <name evidence="16" type="ORF">LSH36_669g02024</name>
</gene>
<dbReference type="FunFam" id="3.30.1490.20:FF:000004">
    <property type="entry name" value="Succinate--CoA ligase [ADP-forming] subunit beta, mitochondrial"/>
    <property type="match status" value="1"/>
</dbReference>
<evidence type="ECO:0000256" key="13">
    <source>
        <dbReference type="HAMAP-Rule" id="MF_03220"/>
    </source>
</evidence>
<accession>A0AAD9J3U8</accession>
<keyword evidence="9 13" id="KW-0496">Mitochondrion</keyword>
<dbReference type="EMBL" id="JAODUP010000669">
    <property type="protein sequence ID" value="KAK2145603.1"/>
    <property type="molecule type" value="Genomic_DNA"/>
</dbReference>
<keyword evidence="17" id="KW-1185">Reference proteome</keyword>
<dbReference type="InterPro" id="IPR005809">
    <property type="entry name" value="Succ_CoA_ligase-like_bsu"/>
</dbReference>
<dbReference type="SUPFAM" id="SSF56059">
    <property type="entry name" value="Glutathione synthetase ATP-binding domain-like"/>
    <property type="match status" value="1"/>
</dbReference>
<comment type="catalytic activity">
    <reaction evidence="10">
        <text>GTP + succinate + CoA = succinyl-CoA + GDP + phosphate</text>
        <dbReference type="Rhea" id="RHEA:22120"/>
        <dbReference type="ChEBI" id="CHEBI:30031"/>
        <dbReference type="ChEBI" id="CHEBI:37565"/>
        <dbReference type="ChEBI" id="CHEBI:43474"/>
        <dbReference type="ChEBI" id="CHEBI:57287"/>
        <dbReference type="ChEBI" id="CHEBI:57292"/>
        <dbReference type="ChEBI" id="CHEBI:58189"/>
        <dbReference type="EC" id="6.2.1.4"/>
    </reaction>
</comment>
<sequence>MASAIVRSAKLAENILFRNGIKILGGRVLTQPPCDRQQKRNLSIHEYQAMDLLNKYNIKVPMYKVAESPEEVYQIAKDFGQTTGTKDVVLKAQVLAGGRGKGHFESGLKGGVKIVFDADQAKDIASKMIGSKIFTKQTGEAGRLCKKVMVCERLYSRREYYFAITLDRATAGPVMLASSQGGINIEEVAKESPESIMAEPVNVNTGLTPGQTTKVAKFMGFEGDQQTQAAQVLQNLYELFMKYDSTLLEINPMAEDAKGTVYCMDCKINFDPNAEYRQKEIFSLRDWSQEDERDARAAKANLNYIGLDGTIGCLVNGAGLAMSTMDIIKLHGGNPANFLDVGGGATAEQVTEAFSLITSDKNVRAILVNIFGGIMRCDVIAKGIVAAAHSLKLKIPIVVRLQGTRVEDAKALIAASNLKILACDSLEEAAKMVVRLSDIVDLAHEISVDVKFELPL</sequence>
<dbReference type="HAMAP" id="MF_00558">
    <property type="entry name" value="Succ_CoA_beta"/>
    <property type="match status" value="1"/>
</dbReference>
<dbReference type="InterPro" id="IPR013650">
    <property type="entry name" value="ATP-grasp_succ-CoA_synth-type"/>
</dbReference>
<feature type="binding site" evidence="13">
    <location>
        <position position="251"/>
    </location>
    <ligand>
        <name>Mg(2+)</name>
        <dbReference type="ChEBI" id="CHEBI:18420"/>
    </ligand>
</feature>
<reference evidence="16" key="1">
    <citation type="journal article" date="2023" name="Mol. Biol. Evol.">
        <title>Third-Generation Sequencing Reveals the Adaptive Role of the Epigenome in Three Deep-Sea Polychaetes.</title>
        <authorList>
            <person name="Perez M."/>
            <person name="Aroh O."/>
            <person name="Sun Y."/>
            <person name="Lan Y."/>
            <person name="Juniper S.K."/>
            <person name="Young C.R."/>
            <person name="Angers B."/>
            <person name="Qian P.Y."/>
        </authorList>
    </citation>
    <scope>NUCLEOTIDE SEQUENCE</scope>
    <source>
        <strain evidence="16">P08H-3</strain>
    </source>
</reference>
<name>A0AAD9J3U8_9ANNE</name>
<evidence type="ECO:0000256" key="9">
    <source>
        <dbReference type="ARBA" id="ARBA00023128"/>
    </source>
</evidence>
<dbReference type="PIRSF" id="PIRSF001554">
    <property type="entry name" value="SucCS_beta"/>
    <property type="match status" value="1"/>
</dbReference>
<organism evidence="16 17">
    <name type="scientific">Paralvinella palmiformis</name>
    <dbReference type="NCBI Taxonomy" id="53620"/>
    <lineage>
        <taxon>Eukaryota</taxon>
        <taxon>Metazoa</taxon>
        <taxon>Spiralia</taxon>
        <taxon>Lophotrochozoa</taxon>
        <taxon>Annelida</taxon>
        <taxon>Polychaeta</taxon>
        <taxon>Sedentaria</taxon>
        <taxon>Canalipalpata</taxon>
        <taxon>Terebellida</taxon>
        <taxon>Terebelliformia</taxon>
        <taxon>Alvinellidae</taxon>
        <taxon>Paralvinella</taxon>
    </lineage>
</organism>
<comment type="similarity">
    <text evidence="13">Belongs to the succinate/malate CoA ligase beta subunit family. ATP-specific subunit beta subfamily.</text>
</comment>
<dbReference type="FunFam" id="3.40.50.261:FF:000001">
    <property type="entry name" value="Succinate--CoA ligase [ADP-forming] subunit beta"/>
    <property type="match status" value="1"/>
</dbReference>
<keyword evidence="6 13" id="KW-0067">ATP-binding</keyword>
<dbReference type="GO" id="GO:0000287">
    <property type="term" value="F:magnesium ion binding"/>
    <property type="evidence" value="ECO:0007669"/>
    <property type="project" value="UniProtKB-UniRule"/>
</dbReference>
<dbReference type="Gene3D" id="3.30.470.20">
    <property type="entry name" value="ATP-grasp fold, B domain"/>
    <property type="match status" value="1"/>
</dbReference>
<dbReference type="Proteomes" id="UP001208570">
    <property type="component" value="Unassembled WGS sequence"/>
</dbReference>
<evidence type="ECO:0000256" key="5">
    <source>
        <dbReference type="ARBA" id="ARBA00022741"/>
    </source>
</evidence>
<comment type="function">
    <text evidence="11">GTP-specific succinyl-CoA synthetase functions in the citric acid cycle (TCA), coupling the hydrolysis of succinyl-CoA to the synthesis of GTP and thus represents the only step of substrate-level phosphorylation in the TCA. The beta subunit provides nucleotide specificity of the enzyme and binds the substrate succinate, while the binding sites for coenzyme A and phosphate are found in the alpha subunit.</text>
</comment>
<comment type="function">
    <text evidence="13">ATP-specific succinyl-CoA synthetase functions in the citric acid cycle (TCA), coupling the hydrolysis of succinyl-CoA to the synthesis of ATP and thus represents the only step of substrate-level phosphorylation in the TCA. The beta subunit provides nucleotide specificity of the enzyme and binds the substrate succinate, while the binding sites for coenzyme A and phosphate are found in the alpha subunit.</text>
</comment>
<dbReference type="InterPro" id="IPR005811">
    <property type="entry name" value="SUCC_ACL_C"/>
</dbReference>
<evidence type="ECO:0000259" key="15">
    <source>
        <dbReference type="Pfam" id="PF08442"/>
    </source>
</evidence>
<comment type="catalytic activity">
    <reaction evidence="13">
        <text>succinate + ATP + CoA = succinyl-CoA + ADP + phosphate</text>
        <dbReference type="Rhea" id="RHEA:17661"/>
        <dbReference type="ChEBI" id="CHEBI:30031"/>
        <dbReference type="ChEBI" id="CHEBI:30616"/>
        <dbReference type="ChEBI" id="CHEBI:43474"/>
        <dbReference type="ChEBI" id="CHEBI:57287"/>
        <dbReference type="ChEBI" id="CHEBI:57292"/>
        <dbReference type="ChEBI" id="CHEBI:456216"/>
        <dbReference type="EC" id="6.2.1.5"/>
    </reaction>
</comment>
<evidence type="ECO:0000256" key="3">
    <source>
        <dbReference type="ARBA" id="ARBA00022598"/>
    </source>
</evidence>
<dbReference type="GO" id="GO:0004776">
    <property type="term" value="F:succinate-CoA ligase (GDP-forming) activity"/>
    <property type="evidence" value="ECO:0007669"/>
    <property type="project" value="UniProtKB-EC"/>
</dbReference>
<evidence type="ECO:0000313" key="16">
    <source>
        <dbReference type="EMBL" id="KAK2145603.1"/>
    </source>
</evidence>
<comment type="subunit">
    <text evidence="13">Heterodimer of an alpha and a beta subunit. The beta subunit determines specificity for ATP.</text>
</comment>
<dbReference type="Gene3D" id="3.40.50.261">
    <property type="entry name" value="Succinyl-CoA synthetase domains"/>
    <property type="match status" value="1"/>
</dbReference>
<dbReference type="GO" id="GO:0005524">
    <property type="term" value="F:ATP binding"/>
    <property type="evidence" value="ECO:0007669"/>
    <property type="project" value="UniProtKB-UniRule"/>
</dbReference>
<keyword evidence="8" id="KW-0809">Transit peptide</keyword>
<dbReference type="Gene3D" id="3.30.1490.20">
    <property type="entry name" value="ATP-grasp fold, A domain"/>
    <property type="match status" value="1"/>
</dbReference>
<proteinExistence type="inferred from homology"/>
<dbReference type="EC" id="6.2.1.5" evidence="13"/>
<dbReference type="AlphaFoldDB" id="A0AAD9J3U8"/>
<dbReference type="InterPro" id="IPR034723">
    <property type="entry name" value="Succ_CoA_betaA_euk"/>
</dbReference>
<dbReference type="HAMAP" id="MF_03220">
    <property type="entry name" value="Succ_CoA_betaA_euk"/>
    <property type="match status" value="1"/>
</dbReference>
<dbReference type="Pfam" id="PF08442">
    <property type="entry name" value="ATP-grasp_2"/>
    <property type="match status" value="1"/>
</dbReference>
<feature type="binding site" evidence="13">
    <location>
        <begin position="373"/>
        <end position="375"/>
    </location>
    <ligand>
        <name>substrate</name>
        <note>ligand shared with subunit alpha</note>
    </ligand>
</feature>
<evidence type="ECO:0000256" key="10">
    <source>
        <dbReference type="ARBA" id="ARBA00052879"/>
    </source>
</evidence>
<feature type="site" description="Important for substrate specificity" evidence="13">
    <location>
        <position position="155"/>
    </location>
</feature>
<dbReference type="PANTHER" id="PTHR11815">
    <property type="entry name" value="SUCCINYL-COA SYNTHETASE BETA CHAIN"/>
    <property type="match status" value="1"/>
</dbReference>
<dbReference type="NCBIfam" id="TIGR01016">
    <property type="entry name" value="sucCoAbeta"/>
    <property type="match status" value="1"/>
</dbReference>
<feature type="binding site" evidence="13">
    <location>
        <begin position="98"/>
        <end position="100"/>
    </location>
    <ligand>
        <name>ATP</name>
        <dbReference type="ChEBI" id="CHEBI:30616"/>
    </ligand>
</feature>
<evidence type="ECO:0000256" key="8">
    <source>
        <dbReference type="ARBA" id="ARBA00022946"/>
    </source>
</evidence>
<evidence type="ECO:0000256" key="2">
    <source>
        <dbReference type="ARBA" id="ARBA00022532"/>
    </source>
</evidence>
<comment type="caution">
    <text evidence="16">The sequence shown here is derived from an EMBL/GenBank/DDBJ whole genome shotgun (WGS) entry which is preliminary data.</text>
</comment>
<dbReference type="GO" id="GO:0004775">
    <property type="term" value="F:succinate-CoA ligase (ADP-forming) activity"/>
    <property type="evidence" value="ECO:0007669"/>
    <property type="project" value="UniProtKB-UniRule"/>
</dbReference>
<dbReference type="PANTHER" id="PTHR11815:SF1">
    <property type="entry name" value="SUCCINATE--COA LIGASE [ADP-FORMING] SUBUNIT BETA, MITOCHONDRIAL"/>
    <property type="match status" value="1"/>
</dbReference>
<dbReference type="InterPro" id="IPR016102">
    <property type="entry name" value="Succinyl-CoA_synth-like"/>
</dbReference>
<dbReference type="Pfam" id="PF00549">
    <property type="entry name" value="Ligase_CoA"/>
    <property type="match status" value="1"/>
</dbReference>
<dbReference type="GO" id="GO:0042709">
    <property type="term" value="C:succinate-CoA ligase complex"/>
    <property type="evidence" value="ECO:0007669"/>
    <property type="project" value="TreeGrafter"/>
</dbReference>
<feature type="domain" description="ATP-citrate synthase/succinyl-CoA ligase C-terminal" evidence="14">
    <location>
        <begin position="314"/>
        <end position="434"/>
    </location>
</feature>
<keyword evidence="3 13" id="KW-0436">Ligase</keyword>
<keyword evidence="7 13" id="KW-0460">Magnesium</keyword>
<comment type="pathway">
    <text evidence="1 13">Carbohydrate metabolism; tricarboxylic acid cycle; succinate from succinyl-CoA (ligase route): step 1/1.</text>
</comment>
<comment type="subcellular location">
    <subcellularLocation>
        <location evidence="13">Mitochondrion</location>
    </subcellularLocation>
</comment>
<feature type="binding site" evidence="13">
    <location>
        <position position="265"/>
    </location>
    <ligand>
        <name>Mg(2+)</name>
        <dbReference type="ChEBI" id="CHEBI:18420"/>
    </ligand>
</feature>
<dbReference type="FunFam" id="3.30.470.20:FF:000002">
    <property type="entry name" value="Succinate--CoA ligase [ADP-forming] subunit beta"/>
    <property type="match status" value="1"/>
</dbReference>
<dbReference type="GO" id="GO:0005739">
    <property type="term" value="C:mitochondrion"/>
    <property type="evidence" value="ECO:0007669"/>
    <property type="project" value="UniProtKB-SubCell"/>
</dbReference>
<evidence type="ECO:0000259" key="14">
    <source>
        <dbReference type="Pfam" id="PF00549"/>
    </source>
</evidence>
<evidence type="ECO:0000256" key="4">
    <source>
        <dbReference type="ARBA" id="ARBA00022723"/>
    </source>
</evidence>
<dbReference type="GO" id="GO:0006104">
    <property type="term" value="P:succinyl-CoA metabolic process"/>
    <property type="evidence" value="ECO:0007669"/>
    <property type="project" value="TreeGrafter"/>
</dbReference>
<evidence type="ECO:0000256" key="7">
    <source>
        <dbReference type="ARBA" id="ARBA00022842"/>
    </source>
</evidence>
<dbReference type="SUPFAM" id="SSF52210">
    <property type="entry name" value="Succinyl-CoA synthetase domains"/>
    <property type="match status" value="1"/>
</dbReference>
<protein>
    <recommendedName>
        <fullName evidence="13">Succinate--CoA ligase [ADP-forming] subunit beta, mitochondrial</fullName>
        <ecNumber evidence="13">6.2.1.5</ecNumber>
    </recommendedName>
    <alternativeName>
        <fullName evidence="13">ATP-specific succinyl-CoA synthetase subunit beta</fullName>
        <shortName evidence="13">A-SCS</shortName>
    </alternativeName>
    <alternativeName>
        <fullName evidence="13">Succinyl-CoA synthetase beta-A chain</fullName>
        <shortName evidence="13">SCS-betaA</shortName>
    </alternativeName>
</protein>
<comment type="cofactor">
    <cofactor evidence="13">
        <name>Mg(2+)</name>
        <dbReference type="ChEBI" id="CHEBI:18420"/>
    </cofactor>
    <text evidence="13">Binds 1 Mg(2+) ion per subunit.</text>
</comment>
<evidence type="ECO:0000256" key="1">
    <source>
        <dbReference type="ARBA" id="ARBA00005064"/>
    </source>
</evidence>
<evidence type="ECO:0000256" key="6">
    <source>
        <dbReference type="ARBA" id="ARBA00022840"/>
    </source>
</evidence>
<comment type="subunit">
    <text evidence="12">Heterodimer of an alpha and a beta subunit. The beta subunit determines specificity for GTP.</text>
</comment>
<keyword evidence="5 13" id="KW-0547">Nucleotide-binding</keyword>
<feature type="domain" description="ATP-grasp fold succinyl-CoA synthetase-type" evidence="15">
    <location>
        <begin position="44"/>
        <end position="254"/>
    </location>
</feature>
<dbReference type="PROSITE" id="PS01217">
    <property type="entry name" value="SUCCINYL_COA_LIG_3"/>
    <property type="match status" value="1"/>
</dbReference>
<keyword evidence="2 13" id="KW-0816">Tricarboxylic acid cycle</keyword>
<evidence type="ECO:0000256" key="11">
    <source>
        <dbReference type="ARBA" id="ARBA00053833"/>
    </source>
</evidence>
<evidence type="ECO:0000256" key="12">
    <source>
        <dbReference type="ARBA" id="ARBA00063570"/>
    </source>
</evidence>
<feature type="binding site" evidence="13">
    <location>
        <position position="316"/>
    </location>
    <ligand>
        <name>substrate</name>
        <note>ligand shared with subunit alpha</note>
    </ligand>
</feature>
<keyword evidence="4 13" id="KW-0479">Metal-binding</keyword>
<dbReference type="InterPro" id="IPR017866">
    <property type="entry name" value="Succ-CoA_synthase_bsu_CS"/>
</dbReference>
<feature type="binding site" evidence="13">
    <location>
        <position position="91"/>
    </location>
    <ligand>
        <name>ATP</name>
        <dbReference type="ChEBI" id="CHEBI:30616"/>
    </ligand>
</feature>
<dbReference type="GO" id="GO:0006099">
    <property type="term" value="P:tricarboxylic acid cycle"/>
    <property type="evidence" value="ECO:0007669"/>
    <property type="project" value="UniProtKB-UniRule"/>
</dbReference>